<dbReference type="EMBL" id="CP014229">
    <property type="protein sequence ID" value="AMD91478.1"/>
    <property type="molecule type" value="Genomic_DNA"/>
</dbReference>
<sequence>MQHERKLLKHYGAEDFCDLLAETYMLLVGVVKIMKSTHHDVRVKGYVIASLGCLLEQASNLVLRMRNVYDRMERVSR</sequence>
<proteinExistence type="predicted"/>
<keyword evidence="2" id="KW-1185">Reference proteome</keyword>
<reference evidence="2" key="1">
    <citation type="submission" date="2016-02" db="EMBL/GenBank/DDBJ databases">
        <authorList>
            <person name="Holder M.E."/>
            <person name="Ajami N.J."/>
            <person name="Petrosino J.F."/>
        </authorList>
    </citation>
    <scope>NUCLEOTIDE SEQUENCE [LARGE SCALE GENOMIC DNA]</scope>
    <source>
        <strain evidence="2">CCUG 45958</strain>
    </source>
</reference>
<evidence type="ECO:0000313" key="2">
    <source>
        <dbReference type="Proteomes" id="UP000069241"/>
    </source>
</evidence>
<dbReference type="Proteomes" id="UP000069241">
    <property type="component" value="Chromosome"/>
</dbReference>
<dbReference type="KEGG" id="dfi:AXF13_02190"/>
<protein>
    <submittedName>
        <fullName evidence="1">Uncharacterized protein</fullName>
    </submittedName>
</protein>
<evidence type="ECO:0000313" key="1">
    <source>
        <dbReference type="EMBL" id="AMD91478.1"/>
    </source>
</evidence>
<dbReference type="AlphaFoldDB" id="A0A0X8JMI6"/>
<name>A0A0X8JMI6_9BACT</name>
<gene>
    <name evidence="1" type="ORF">AXF13_02190</name>
</gene>
<accession>A0A0X8JMI6</accession>
<organism evidence="1 2">
    <name type="scientific">Desulfovibrio fairfieldensis</name>
    <dbReference type="NCBI Taxonomy" id="44742"/>
    <lineage>
        <taxon>Bacteria</taxon>
        <taxon>Pseudomonadati</taxon>
        <taxon>Thermodesulfobacteriota</taxon>
        <taxon>Desulfovibrionia</taxon>
        <taxon>Desulfovibrionales</taxon>
        <taxon>Desulfovibrionaceae</taxon>
        <taxon>Desulfovibrio</taxon>
    </lineage>
</organism>